<dbReference type="SUPFAM" id="SSF48403">
    <property type="entry name" value="Ankyrin repeat"/>
    <property type="match status" value="1"/>
</dbReference>
<dbReference type="EMBL" id="CAJPDQ010000037">
    <property type="protein sequence ID" value="CAF9931076.1"/>
    <property type="molecule type" value="Genomic_DNA"/>
</dbReference>
<dbReference type="PANTHER" id="PTHR10039">
    <property type="entry name" value="AMELOGENIN"/>
    <property type="match status" value="1"/>
</dbReference>
<keyword evidence="2" id="KW-1185">Reference proteome</keyword>
<protein>
    <submittedName>
        <fullName evidence="1">Uncharacterized protein</fullName>
    </submittedName>
</protein>
<gene>
    <name evidence="1" type="ORF">GOMPHAMPRED_005812</name>
</gene>
<dbReference type="PANTHER" id="PTHR10039:SF5">
    <property type="entry name" value="NACHT DOMAIN-CONTAINING PROTEIN"/>
    <property type="match status" value="1"/>
</dbReference>
<organism evidence="1 2">
    <name type="scientific">Gomphillus americanus</name>
    <dbReference type="NCBI Taxonomy" id="1940652"/>
    <lineage>
        <taxon>Eukaryota</taxon>
        <taxon>Fungi</taxon>
        <taxon>Dikarya</taxon>
        <taxon>Ascomycota</taxon>
        <taxon>Pezizomycotina</taxon>
        <taxon>Lecanoromycetes</taxon>
        <taxon>OSLEUM clade</taxon>
        <taxon>Ostropomycetidae</taxon>
        <taxon>Ostropales</taxon>
        <taxon>Graphidaceae</taxon>
        <taxon>Gomphilloideae</taxon>
        <taxon>Gomphillus</taxon>
    </lineage>
</organism>
<proteinExistence type="predicted"/>
<dbReference type="AlphaFoldDB" id="A0A8H3FRU7"/>
<evidence type="ECO:0000313" key="2">
    <source>
        <dbReference type="Proteomes" id="UP000664169"/>
    </source>
</evidence>
<name>A0A8H3FRU7_9LECA</name>
<evidence type="ECO:0000313" key="1">
    <source>
        <dbReference type="EMBL" id="CAF9931076.1"/>
    </source>
</evidence>
<sequence>MDDCIELHLDNIPNHQADIQRFVWDRICIRDYILVDKICKKAQHVFLWTVLAVRTLKKAYDEGKSLQDMLNSLEDLPSDMHAIFQALLKPPLNSQTRLMLQLVLYVCHPLTPRALYGLIMVGTEQEQLESWQNKSMTEDRIRAFITTSSKGLLEVYSGSDDGLVQFIHESVRDYLLDKKAMVAAELNTIVPIAGICHINIAKCCLAGMSDDTLHLDVAKDPTYKTPHHLQYAINNVLEHICDIADLAVVENLLRTYARSFKSWGRFTPIADEADTQYSGSALVRIVISSLAYCRQPNRARILSLVINNSAIMQLNPITDLEEFYRISLEAAIDYNWIEGVKIVLQAGAQLEKPALLDETILCGDFLLTKALLMTGANPNVYSHEHEDSFLCLAIDTDLDTDEMERMVVLLLDYGADPNAIYERKGDDEALTRAVEHQYFGVISALIFEGAEVSDRALDLARRRVRFKRAESEGKFSGEGNPTCWTEDLWNAEKILWLLEENCEPKGHSLEEYDRRSIFNERKRHRQIELLKQFPLGMSASV</sequence>
<accession>A0A8H3FRU7</accession>
<dbReference type="InterPro" id="IPR036770">
    <property type="entry name" value="Ankyrin_rpt-contain_sf"/>
</dbReference>
<dbReference type="Gene3D" id="1.25.40.20">
    <property type="entry name" value="Ankyrin repeat-containing domain"/>
    <property type="match status" value="1"/>
</dbReference>
<reference evidence="1" key="1">
    <citation type="submission" date="2021-03" db="EMBL/GenBank/DDBJ databases">
        <authorList>
            <person name="Tagirdzhanova G."/>
        </authorList>
    </citation>
    <scope>NUCLEOTIDE SEQUENCE</scope>
</reference>
<dbReference type="OrthoDB" id="1658288at2759"/>
<comment type="caution">
    <text evidence="1">The sequence shown here is derived from an EMBL/GenBank/DDBJ whole genome shotgun (WGS) entry which is preliminary data.</text>
</comment>
<dbReference type="Proteomes" id="UP000664169">
    <property type="component" value="Unassembled WGS sequence"/>
</dbReference>